<organism evidence="1 2">
    <name type="scientific">Trichostrongylus colubriformis</name>
    <name type="common">Black scour worm</name>
    <dbReference type="NCBI Taxonomy" id="6319"/>
    <lineage>
        <taxon>Eukaryota</taxon>
        <taxon>Metazoa</taxon>
        <taxon>Ecdysozoa</taxon>
        <taxon>Nematoda</taxon>
        <taxon>Chromadorea</taxon>
        <taxon>Rhabditida</taxon>
        <taxon>Rhabditina</taxon>
        <taxon>Rhabditomorpha</taxon>
        <taxon>Strongyloidea</taxon>
        <taxon>Trichostrongylidae</taxon>
        <taxon>Trichostrongylus</taxon>
    </lineage>
</organism>
<evidence type="ECO:0000313" key="2">
    <source>
        <dbReference type="Proteomes" id="UP001331761"/>
    </source>
</evidence>
<name>A0AAN8FVR4_TRICO</name>
<dbReference type="AlphaFoldDB" id="A0AAN8FVR4"/>
<dbReference type="EMBL" id="WIXE01011894">
    <property type="protein sequence ID" value="KAK5976423.1"/>
    <property type="molecule type" value="Genomic_DNA"/>
</dbReference>
<keyword evidence="2" id="KW-1185">Reference proteome</keyword>
<gene>
    <name evidence="1" type="ORF">GCK32_010637</name>
</gene>
<sequence length="65" mass="7241">MEPLQISGVVDRLIYDSPSIAKYVLKPDYLCLPVSGISHLKRCQFAYALLFPRATAGEAPEAFRL</sequence>
<dbReference type="Proteomes" id="UP001331761">
    <property type="component" value="Unassembled WGS sequence"/>
</dbReference>
<protein>
    <submittedName>
        <fullName evidence="1">Uncharacterized protein</fullName>
    </submittedName>
</protein>
<evidence type="ECO:0000313" key="1">
    <source>
        <dbReference type="EMBL" id="KAK5976423.1"/>
    </source>
</evidence>
<accession>A0AAN8FVR4</accession>
<proteinExistence type="predicted"/>
<reference evidence="1 2" key="1">
    <citation type="submission" date="2019-10" db="EMBL/GenBank/DDBJ databases">
        <title>Assembly and Annotation for the nematode Trichostrongylus colubriformis.</title>
        <authorList>
            <person name="Martin J."/>
        </authorList>
    </citation>
    <scope>NUCLEOTIDE SEQUENCE [LARGE SCALE GENOMIC DNA]</scope>
    <source>
        <strain evidence="1">G859</strain>
        <tissue evidence="1">Whole worm</tissue>
    </source>
</reference>
<comment type="caution">
    <text evidence="1">The sequence shown here is derived from an EMBL/GenBank/DDBJ whole genome shotgun (WGS) entry which is preliminary data.</text>
</comment>